<protein>
    <recommendedName>
        <fullName evidence="1">RNA polymerase sigma factor</fullName>
    </recommendedName>
</protein>
<keyword evidence="6" id="KW-1185">Reference proteome</keyword>
<evidence type="ECO:0000259" key="3">
    <source>
        <dbReference type="Pfam" id="PF08281"/>
    </source>
</evidence>
<feature type="domain" description="RNA polymerase sigma factor 70 region 4 type 2" evidence="3">
    <location>
        <begin position="132"/>
        <end position="183"/>
    </location>
</feature>
<dbReference type="InterPro" id="IPR013325">
    <property type="entry name" value="RNA_pol_sigma_r2"/>
</dbReference>
<dbReference type="Pfam" id="PF20239">
    <property type="entry name" value="DUF6596"/>
    <property type="match status" value="1"/>
</dbReference>
<evidence type="ECO:0000313" key="6">
    <source>
        <dbReference type="Proteomes" id="UP001500279"/>
    </source>
</evidence>
<dbReference type="Proteomes" id="UP001500279">
    <property type="component" value="Unassembled WGS sequence"/>
</dbReference>
<comment type="caution">
    <text evidence="5">The sequence shown here is derived from an EMBL/GenBank/DDBJ whole genome shotgun (WGS) entry which is preliminary data.</text>
</comment>
<sequence length="445" mass="47975">MTKASAAQDDAIDRTQRTIAAVWRIESARIVASVARMVRDVGRAEELAQDALVTALEHWPREGLPDNPGAWLMTVAKRRALDAIRQHAMQQRHHEVIGEEQEALGTGVVPDFTDALDAARQDVIGDDLLRLIFTACHPVLSPEARVALTLRLLGGLSTGEIARAFLQSEATVAQRIVRAKRTLSAAQVPFELPRPEALGERLTTVLAVVYLIFNEGYAATSGGDWMRPALCDEALRLGRMLAGLASEEPEVQGLVALMELQASRTPARTDAQGRPVLLLDQDRGRWDHLLIRRGLAALERAEALSAGAQGLGPYALQAAIAACHARALTADATDWPQIAALYDALAQVAPSPVVELNRAVAIGMAFGPAAGLALVDTLAQDPALTRYHWLASVRGDLLAKLGRHTEAEQAFTEAAALTQNERERALLRERAQESQAAGTQRAPHA</sequence>
<dbReference type="InterPro" id="IPR007627">
    <property type="entry name" value="RNA_pol_sigma70_r2"/>
</dbReference>
<feature type="domain" description="DUF6596" evidence="4">
    <location>
        <begin position="201"/>
        <end position="301"/>
    </location>
</feature>
<dbReference type="Gene3D" id="1.10.1740.10">
    <property type="match status" value="1"/>
</dbReference>
<dbReference type="Pfam" id="PF08281">
    <property type="entry name" value="Sigma70_r4_2"/>
    <property type="match status" value="1"/>
</dbReference>
<dbReference type="PROSITE" id="PS01063">
    <property type="entry name" value="SIGMA70_ECF"/>
    <property type="match status" value="1"/>
</dbReference>
<dbReference type="Pfam" id="PF04542">
    <property type="entry name" value="Sigma70_r2"/>
    <property type="match status" value="1"/>
</dbReference>
<evidence type="ECO:0000313" key="5">
    <source>
        <dbReference type="EMBL" id="GAA0744282.1"/>
    </source>
</evidence>
<keyword evidence="1" id="KW-0731">Sigma factor</keyword>
<name>A0ABN1JPX1_9BURK</name>
<dbReference type="SUPFAM" id="SSF88659">
    <property type="entry name" value="Sigma3 and sigma4 domains of RNA polymerase sigma factors"/>
    <property type="match status" value="1"/>
</dbReference>
<feature type="domain" description="RNA polymerase sigma-70 region 2" evidence="2">
    <location>
        <begin position="30"/>
        <end position="87"/>
    </location>
</feature>
<reference evidence="5 6" key="1">
    <citation type="journal article" date="2019" name="Int. J. Syst. Evol. Microbiol.">
        <title>The Global Catalogue of Microorganisms (GCM) 10K type strain sequencing project: providing services to taxonomists for standard genome sequencing and annotation.</title>
        <authorList>
            <consortium name="The Broad Institute Genomics Platform"/>
            <consortium name="The Broad Institute Genome Sequencing Center for Infectious Disease"/>
            <person name="Wu L."/>
            <person name="Ma J."/>
        </authorList>
    </citation>
    <scope>NUCLEOTIDE SEQUENCE [LARGE SCALE GENOMIC DNA]</scope>
    <source>
        <strain evidence="5 6">JCM 15503</strain>
    </source>
</reference>
<dbReference type="Gene3D" id="1.10.10.10">
    <property type="entry name" value="Winged helix-like DNA-binding domain superfamily/Winged helix DNA-binding domain"/>
    <property type="match status" value="1"/>
</dbReference>
<dbReference type="PANTHER" id="PTHR47756">
    <property type="entry name" value="BLL6612 PROTEIN-RELATED"/>
    <property type="match status" value="1"/>
</dbReference>
<comment type="similarity">
    <text evidence="1">Belongs to the sigma-70 factor family. ECF subfamily.</text>
</comment>
<dbReference type="InterPro" id="IPR046531">
    <property type="entry name" value="DUF6596"/>
</dbReference>
<keyword evidence="1" id="KW-0805">Transcription regulation</keyword>
<evidence type="ECO:0000259" key="2">
    <source>
        <dbReference type="Pfam" id="PF04542"/>
    </source>
</evidence>
<dbReference type="InterPro" id="IPR014284">
    <property type="entry name" value="RNA_pol_sigma-70_dom"/>
</dbReference>
<evidence type="ECO:0000259" key="4">
    <source>
        <dbReference type="Pfam" id="PF20239"/>
    </source>
</evidence>
<keyword evidence="1" id="KW-0238">DNA-binding</keyword>
<organism evidence="5 6">
    <name type="scientific">Ideonella azotifigens</name>
    <dbReference type="NCBI Taxonomy" id="513160"/>
    <lineage>
        <taxon>Bacteria</taxon>
        <taxon>Pseudomonadati</taxon>
        <taxon>Pseudomonadota</taxon>
        <taxon>Betaproteobacteria</taxon>
        <taxon>Burkholderiales</taxon>
        <taxon>Sphaerotilaceae</taxon>
        <taxon>Ideonella</taxon>
    </lineage>
</organism>
<dbReference type="InterPro" id="IPR036388">
    <property type="entry name" value="WH-like_DNA-bd_sf"/>
</dbReference>
<dbReference type="EMBL" id="BAAAEW010000004">
    <property type="protein sequence ID" value="GAA0744282.1"/>
    <property type="molecule type" value="Genomic_DNA"/>
</dbReference>
<dbReference type="InterPro" id="IPR013324">
    <property type="entry name" value="RNA_pol_sigma_r3/r4-like"/>
</dbReference>
<dbReference type="SUPFAM" id="SSF88946">
    <property type="entry name" value="Sigma2 domain of RNA polymerase sigma factors"/>
    <property type="match status" value="1"/>
</dbReference>
<evidence type="ECO:0000256" key="1">
    <source>
        <dbReference type="RuleBase" id="RU000716"/>
    </source>
</evidence>
<dbReference type="PANTHER" id="PTHR47756:SF1">
    <property type="entry name" value="BLL0085 PROTEIN"/>
    <property type="match status" value="1"/>
</dbReference>
<proteinExistence type="inferred from homology"/>
<keyword evidence="1" id="KW-0804">Transcription</keyword>
<gene>
    <name evidence="5" type="ORF">GCM10009107_09610</name>
</gene>
<dbReference type="InterPro" id="IPR000838">
    <property type="entry name" value="RNA_pol_sigma70_ECF_CS"/>
</dbReference>
<accession>A0ABN1JPX1</accession>
<dbReference type="NCBIfam" id="TIGR02937">
    <property type="entry name" value="sigma70-ECF"/>
    <property type="match status" value="1"/>
</dbReference>
<dbReference type="InterPro" id="IPR013249">
    <property type="entry name" value="RNA_pol_sigma70_r4_t2"/>
</dbReference>